<comment type="caution">
    <text evidence="1">The sequence shown here is derived from an EMBL/GenBank/DDBJ whole genome shotgun (WGS) entry which is preliminary data.</text>
</comment>
<reference evidence="1" key="1">
    <citation type="submission" date="2023-11" db="EMBL/GenBank/DDBJ databases">
        <authorList>
            <person name="Poullet M."/>
        </authorList>
    </citation>
    <scope>NUCLEOTIDE SEQUENCE</scope>
    <source>
        <strain evidence="1">E1834</strain>
    </source>
</reference>
<dbReference type="EMBL" id="CAVMJV010000203">
    <property type="protein sequence ID" value="CAK5124496.1"/>
    <property type="molecule type" value="Genomic_DNA"/>
</dbReference>
<evidence type="ECO:0000313" key="2">
    <source>
        <dbReference type="Proteomes" id="UP001497535"/>
    </source>
</evidence>
<keyword evidence="2" id="KW-1185">Reference proteome</keyword>
<accession>A0ACB1B5I6</accession>
<organism evidence="1 2">
    <name type="scientific">Meloidogyne enterolobii</name>
    <name type="common">Root-knot nematode worm</name>
    <name type="synonym">Meloidogyne mayaguensis</name>
    <dbReference type="NCBI Taxonomy" id="390850"/>
    <lineage>
        <taxon>Eukaryota</taxon>
        <taxon>Metazoa</taxon>
        <taxon>Ecdysozoa</taxon>
        <taxon>Nematoda</taxon>
        <taxon>Chromadorea</taxon>
        <taxon>Rhabditida</taxon>
        <taxon>Tylenchina</taxon>
        <taxon>Tylenchomorpha</taxon>
        <taxon>Tylenchoidea</taxon>
        <taxon>Meloidogynidae</taxon>
        <taxon>Meloidogyninae</taxon>
        <taxon>Meloidogyne</taxon>
    </lineage>
</organism>
<sequence length="67" mass="7902">MEKSEKLDKPLIDINNNNKNPNPRKISRTQQKPIFHTQLSDQQNGTQIFSILLTLLTRFSFYSPFHE</sequence>
<protein>
    <submittedName>
        <fullName evidence="1">Uncharacterized protein</fullName>
    </submittedName>
</protein>
<evidence type="ECO:0000313" key="1">
    <source>
        <dbReference type="EMBL" id="CAK5124496.1"/>
    </source>
</evidence>
<gene>
    <name evidence="1" type="ORF">MENTE1834_LOCUS47783</name>
</gene>
<name>A0ACB1B5I6_MELEN</name>
<dbReference type="Proteomes" id="UP001497535">
    <property type="component" value="Unassembled WGS sequence"/>
</dbReference>
<proteinExistence type="predicted"/>